<keyword evidence="2" id="KW-1185">Reference proteome</keyword>
<dbReference type="AlphaFoldDB" id="A0A239KC55"/>
<name>A0A239KC55_9SPHN</name>
<sequence>MADYFSQTVIQPDVPVAAMTVLERRILGEIFEHEDMGDDVYFFASAGPNDFLFLSVDEAKTLLAESKGVQSCTAELVERELGECEAGTTELEIDVSMFGYEAILQDIVRRSETLDHLQVMMAWTCSKMRPDGFGGMANFITADDIDTMSTTGFLEEALGRLQGEHPPR</sequence>
<protein>
    <submittedName>
        <fullName evidence="1">Uncharacterized protein</fullName>
    </submittedName>
</protein>
<proteinExistence type="predicted"/>
<evidence type="ECO:0000313" key="1">
    <source>
        <dbReference type="EMBL" id="SNT15209.1"/>
    </source>
</evidence>
<dbReference type="RefSeq" id="WP_089216923.1">
    <property type="nucleotide sequence ID" value="NZ_CP076394.1"/>
</dbReference>
<dbReference type="Proteomes" id="UP000198339">
    <property type="component" value="Unassembled WGS sequence"/>
</dbReference>
<dbReference type="EMBL" id="FZPA01000013">
    <property type="protein sequence ID" value="SNT15209.1"/>
    <property type="molecule type" value="Genomic_DNA"/>
</dbReference>
<reference evidence="1 2" key="1">
    <citation type="submission" date="2017-06" db="EMBL/GenBank/DDBJ databases">
        <authorList>
            <person name="Kim H.J."/>
            <person name="Triplett B.A."/>
        </authorList>
    </citation>
    <scope>NUCLEOTIDE SEQUENCE [LARGE SCALE GENOMIC DNA]</scope>
    <source>
        <strain evidence="1 2">DS15</strain>
    </source>
</reference>
<organism evidence="1 2">
    <name type="scientific">Sphingopyxis indica</name>
    <dbReference type="NCBI Taxonomy" id="436663"/>
    <lineage>
        <taxon>Bacteria</taxon>
        <taxon>Pseudomonadati</taxon>
        <taxon>Pseudomonadota</taxon>
        <taxon>Alphaproteobacteria</taxon>
        <taxon>Sphingomonadales</taxon>
        <taxon>Sphingomonadaceae</taxon>
        <taxon>Sphingopyxis</taxon>
    </lineage>
</organism>
<gene>
    <name evidence="1" type="ORF">SAMN06295955_11370</name>
</gene>
<evidence type="ECO:0000313" key="2">
    <source>
        <dbReference type="Proteomes" id="UP000198339"/>
    </source>
</evidence>
<dbReference type="OrthoDB" id="7472639at2"/>
<accession>A0A239KC55</accession>